<feature type="domain" description="JmjC" evidence="1">
    <location>
        <begin position="1"/>
        <end position="76"/>
    </location>
</feature>
<accession>X6LBI0</accession>
<evidence type="ECO:0000259" key="1">
    <source>
        <dbReference type="PROSITE" id="PS51184"/>
    </source>
</evidence>
<dbReference type="InterPro" id="IPR003347">
    <property type="entry name" value="JmjC_dom"/>
</dbReference>
<evidence type="ECO:0000313" key="2">
    <source>
        <dbReference type="EMBL" id="ETN98858.1"/>
    </source>
</evidence>
<reference evidence="2 3" key="1">
    <citation type="journal article" date="2013" name="Curr. Biol.">
        <title>The Genome of the Foraminiferan Reticulomyxa filosa.</title>
        <authorList>
            <person name="Glockner G."/>
            <person name="Hulsmann N."/>
            <person name="Schleicher M."/>
            <person name="Noegel A.A."/>
            <person name="Eichinger L."/>
            <person name="Gallinger C."/>
            <person name="Pawlowski J."/>
            <person name="Sierra R."/>
            <person name="Euteneuer U."/>
            <person name="Pillet L."/>
            <person name="Moustafa A."/>
            <person name="Platzer M."/>
            <person name="Groth M."/>
            <person name="Szafranski K."/>
            <person name="Schliwa M."/>
        </authorList>
    </citation>
    <scope>NUCLEOTIDE SEQUENCE [LARGE SCALE GENOMIC DNA]</scope>
</reference>
<dbReference type="AlphaFoldDB" id="X6LBI0"/>
<organism evidence="2 3">
    <name type="scientific">Reticulomyxa filosa</name>
    <dbReference type="NCBI Taxonomy" id="46433"/>
    <lineage>
        <taxon>Eukaryota</taxon>
        <taxon>Sar</taxon>
        <taxon>Rhizaria</taxon>
        <taxon>Retaria</taxon>
        <taxon>Foraminifera</taxon>
        <taxon>Monothalamids</taxon>
        <taxon>Reticulomyxidae</taxon>
        <taxon>Reticulomyxa</taxon>
    </lineage>
</organism>
<comment type="caution">
    <text evidence="2">The sequence shown here is derived from an EMBL/GenBank/DDBJ whole genome shotgun (WGS) entry which is preliminary data.</text>
</comment>
<dbReference type="SUPFAM" id="SSF51197">
    <property type="entry name" value="Clavaminate synthase-like"/>
    <property type="match status" value="1"/>
</dbReference>
<dbReference type="Pfam" id="PF08007">
    <property type="entry name" value="JmjC_2"/>
    <property type="match status" value="1"/>
</dbReference>
<evidence type="ECO:0000313" key="3">
    <source>
        <dbReference type="Proteomes" id="UP000023152"/>
    </source>
</evidence>
<dbReference type="EMBL" id="ASPP01045600">
    <property type="protein sequence ID" value="ETN98858.1"/>
    <property type="molecule type" value="Genomic_DNA"/>
</dbReference>
<proteinExistence type="predicted"/>
<keyword evidence="3" id="KW-1185">Reference proteome</keyword>
<dbReference type="OrthoDB" id="47172at2759"/>
<dbReference type="Proteomes" id="UP000023152">
    <property type="component" value="Unassembled WGS sequence"/>
</dbReference>
<gene>
    <name evidence="2" type="ORF">RFI_38628</name>
</gene>
<protein>
    <recommendedName>
        <fullName evidence="1">JmjC domain-containing protein</fullName>
    </recommendedName>
</protein>
<sequence length="361" mass="41661">METFEPSPTGSVPDADANATLGNAQQVTLYPGSVLYFPSGMWHQVETLSEHSLSINLSLIPLTYGEFFQYVLGTAMQQIAELRMPMRMNNWDACQSHLQMCLDKFVEPLVARFKTYPTMMCPPSFAARVLNDSNVIPIDSFDFSVEMENCHISMPTPPDIDCTKDTLFVNPLSVLIPHRDIVSRPKSSKDETQSQEEQKFLEITEEDTNNDTEVDKEYILHLNFGEMGTFNSLSRAILLCESDISFEIIEWIRNRRKLHKNEFLISELINELKFTVEGLEDVPQQQFEETVVQCLKVLIYFGWLCMKDILITSTQTQKFCNKIFYVVNIFERKMIIFIQSDLICFSQSVGFFCEKIFKKIF</sequence>
<dbReference type="Gene3D" id="2.60.120.650">
    <property type="entry name" value="Cupin"/>
    <property type="match status" value="1"/>
</dbReference>
<dbReference type="PROSITE" id="PS51184">
    <property type="entry name" value="JMJC"/>
    <property type="match status" value="1"/>
</dbReference>
<name>X6LBI0_RETFI</name>